<keyword evidence="2" id="KW-0472">Membrane</keyword>
<dbReference type="SUPFAM" id="SSF56954">
    <property type="entry name" value="Outer membrane efflux proteins (OEP)"/>
    <property type="match status" value="1"/>
</dbReference>
<dbReference type="PANTHER" id="PTHR30203">
    <property type="entry name" value="OUTER MEMBRANE CATION EFFLUX PROTEIN"/>
    <property type="match status" value="1"/>
</dbReference>
<reference evidence="4" key="1">
    <citation type="journal article" date="2021" name="PeerJ">
        <title>Extensive microbial diversity within the chicken gut microbiome revealed by metagenomics and culture.</title>
        <authorList>
            <person name="Gilroy R."/>
            <person name="Ravi A."/>
            <person name="Getino M."/>
            <person name="Pursley I."/>
            <person name="Horton D.L."/>
            <person name="Alikhan N.F."/>
            <person name="Baker D."/>
            <person name="Gharbi K."/>
            <person name="Hall N."/>
            <person name="Watson M."/>
            <person name="Adriaenssens E.M."/>
            <person name="Foster-Nyarko E."/>
            <person name="Jarju S."/>
            <person name="Secka A."/>
            <person name="Antonio M."/>
            <person name="Oren A."/>
            <person name="Chaudhuri R.R."/>
            <person name="La Ragione R."/>
            <person name="Hildebrand F."/>
            <person name="Pallen M.J."/>
        </authorList>
    </citation>
    <scope>NUCLEOTIDE SEQUENCE</scope>
    <source>
        <strain evidence="4">9264</strain>
    </source>
</reference>
<dbReference type="EMBL" id="DWUQ01000046">
    <property type="protein sequence ID" value="HJD43883.1"/>
    <property type="molecule type" value="Genomic_DNA"/>
</dbReference>
<keyword evidence="2" id="KW-0732">Signal</keyword>
<dbReference type="Pfam" id="PF02321">
    <property type="entry name" value="OEP"/>
    <property type="match status" value="2"/>
</dbReference>
<comment type="similarity">
    <text evidence="1 2">Belongs to the outer membrane factor (OMF) (TC 1.B.17) family.</text>
</comment>
<dbReference type="InterPro" id="IPR003423">
    <property type="entry name" value="OMP_efflux"/>
</dbReference>
<dbReference type="AlphaFoldDB" id="A0A9D2RJ04"/>
<accession>A0A9D2RJ04</accession>
<feature type="chain" id="PRO_5039756868" evidence="2">
    <location>
        <begin position="25"/>
        <end position="494"/>
    </location>
</feature>
<dbReference type="Gene3D" id="2.20.200.10">
    <property type="entry name" value="Outer membrane efflux proteins (OEP)"/>
    <property type="match status" value="1"/>
</dbReference>
<sequence length="494" mass="53982">MTHSFLPRLSALALALTLAGCSLAPKYERPALPIQAEFPSYSKAAVSDSQDDFEQLGLQEFFKDPQLQALIALALDHNRDLRIAVDRVEEARAQFGITRADQFPSIGAGANGQVTRYPENMRTQGPDSPSVSKSFQLGVGLTSFELDFFGRLRNLSEAAFQQYLSTEQAQRAVRINVVAQVAEAYFKLRSAQELQRLMVNTEKSRAETFRLVQRSFDVGTTSELDLNQARLQLETVRADREQARRNELRAENALTLLIGTELPADLPQAATFGPTQLVQQIPTGLASELLERRPDIIAAEHALKAAKANIGAARAAFFPRISLTGLLGFASPSLSSLVGSSHRFWQYSPEITMPIFTGGSVRSALAVAEARDNIAVAQYEQSIQNAFAEVADALAGEATYAEQLQAVAKMIKSAQRSTDLATLRYETGIDSFLQVQTAEVNLYSAQQVGIQVGLESLLNRIELYKALGGGWGIDPLVSDQNNSSTQERLNPATE</sequence>
<evidence type="ECO:0000313" key="5">
    <source>
        <dbReference type="Proteomes" id="UP000823889"/>
    </source>
</evidence>
<proteinExistence type="inferred from homology"/>
<dbReference type="Proteomes" id="UP000823889">
    <property type="component" value="Unassembled WGS sequence"/>
</dbReference>
<gene>
    <name evidence="4" type="ORF">H9906_02500</name>
</gene>
<comment type="caution">
    <text evidence="4">The sequence shown here is derived from an EMBL/GenBank/DDBJ whole genome shotgun (WGS) entry which is preliminary data.</text>
</comment>
<dbReference type="GO" id="GO:0015562">
    <property type="term" value="F:efflux transmembrane transporter activity"/>
    <property type="evidence" value="ECO:0007669"/>
    <property type="project" value="InterPro"/>
</dbReference>
<feature type="coiled-coil region" evidence="3">
    <location>
        <begin position="226"/>
        <end position="253"/>
    </location>
</feature>
<feature type="signal peptide" evidence="2">
    <location>
        <begin position="1"/>
        <end position="24"/>
    </location>
</feature>
<dbReference type="InterPro" id="IPR010131">
    <property type="entry name" value="MdtP/NodT-like"/>
</dbReference>
<name>A0A9D2RJ04_9BURK</name>
<keyword evidence="3" id="KW-0175">Coiled coil</keyword>
<protein>
    <submittedName>
        <fullName evidence="4">Efflux transporter outer membrane subunit</fullName>
    </submittedName>
</protein>
<dbReference type="GO" id="GO:0005886">
    <property type="term" value="C:plasma membrane"/>
    <property type="evidence" value="ECO:0007669"/>
    <property type="project" value="UniProtKB-SubCell"/>
</dbReference>
<dbReference type="NCBIfam" id="TIGR01845">
    <property type="entry name" value="outer_NodT"/>
    <property type="match status" value="1"/>
</dbReference>
<keyword evidence="2" id="KW-0564">Palmitate</keyword>
<organism evidence="4 5">
    <name type="scientific">Candidatus Paenalcaligenes intestinipullorum</name>
    <dbReference type="NCBI Taxonomy" id="2838718"/>
    <lineage>
        <taxon>Bacteria</taxon>
        <taxon>Pseudomonadati</taxon>
        <taxon>Pseudomonadota</taxon>
        <taxon>Betaproteobacteria</taxon>
        <taxon>Burkholderiales</taxon>
        <taxon>Alcaligenaceae</taxon>
        <taxon>Paenalcaligenes</taxon>
    </lineage>
</organism>
<keyword evidence="2" id="KW-0449">Lipoprotein</keyword>
<dbReference type="Gene3D" id="1.20.1600.10">
    <property type="entry name" value="Outer membrane efflux proteins (OEP)"/>
    <property type="match status" value="1"/>
</dbReference>
<evidence type="ECO:0000256" key="1">
    <source>
        <dbReference type="ARBA" id="ARBA00007613"/>
    </source>
</evidence>
<evidence type="ECO:0000313" key="4">
    <source>
        <dbReference type="EMBL" id="HJD43883.1"/>
    </source>
</evidence>
<evidence type="ECO:0000256" key="2">
    <source>
        <dbReference type="RuleBase" id="RU362097"/>
    </source>
</evidence>
<reference evidence="4" key="2">
    <citation type="submission" date="2021-04" db="EMBL/GenBank/DDBJ databases">
        <authorList>
            <person name="Gilroy R."/>
        </authorList>
    </citation>
    <scope>NUCLEOTIDE SEQUENCE</scope>
    <source>
        <strain evidence="4">9264</strain>
    </source>
</reference>
<comment type="subcellular location">
    <subcellularLocation>
        <location evidence="2">Cell membrane</location>
        <topology evidence="2">Lipid-anchor</topology>
    </subcellularLocation>
</comment>
<evidence type="ECO:0000256" key="3">
    <source>
        <dbReference type="SAM" id="Coils"/>
    </source>
</evidence>
<dbReference type="PANTHER" id="PTHR30203:SF32">
    <property type="entry name" value="CATION EFFLUX SYSTEM PROTEIN CUSC"/>
    <property type="match status" value="1"/>
</dbReference>
<keyword evidence="2" id="KW-1134">Transmembrane beta strand</keyword>
<keyword evidence="2" id="KW-0812">Transmembrane</keyword>